<dbReference type="InterPro" id="IPR016181">
    <property type="entry name" value="Acyl_CoA_acyltransferase"/>
</dbReference>
<dbReference type="SUPFAM" id="SSF55729">
    <property type="entry name" value="Acyl-CoA N-acyltransferases (Nat)"/>
    <property type="match status" value="1"/>
</dbReference>
<dbReference type="CDD" id="cd04301">
    <property type="entry name" value="NAT_SF"/>
    <property type="match status" value="1"/>
</dbReference>
<reference evidence="2 3" key="1">
    <citation type="submission" date="2018-08" db="EMBL/GenBank/DDBJ databases">
        <title>Murine metabolic-syndrome-specific gut microbial biobank.</title>
        <authorList>
            <person name="Liu C."/>
        </authorList>
    </citation>
    <scope>NUCLEOTIDE SEQUENCE [LARGE SCALE GENOMIC DNA]</scope>
    <source>
        <strain evidence="2 3">583</strain>
    </source>
</reference>
<dbReference type="Gene3D" id="3.40.630.30">
    <property type="match status" value="1"/>
</dbReference>
<name>A0A845QT73_9CLOT</name>
<comment type="caution">
    <text evidence="2">The sequence shown here is derived from an EMBL/GenBank/DDBJ whole genome shotgun (WGS) entry which is preliminary data.</text>
</comment>
<feature type="domain" description="N-acetyltransferase" evidence="1">
    <location>
        <begin position="35"/>
        <end position="188"/>
    </location>
</feature>
<gene>
    <name evidence="2" type="ORF">D3Z33_00895</name>
</gene>
<keyword evidence="2" id="KW-0808">Transferase</keyword>
<evidence type="ECO:0000313" key="3">
    <source>
        <dbReference type="Proteomes" id="UP000467132"/>
    </source>
</evidence>
<organism evidence="2 3">
    <name type="scientific">Senegalia massiliensis</name>
    <dbReference type="NCBI Taxonomy" id="1720316"/>
    <lineage>
        <taxon>Bacteria</taxon>
        <taxon>Bacillati</taxon>
        <taxon>Bacillota</taxon>
        <taxon>Clostridia</taxon>
        <taxon>Eubacteriales</taxon>
        <taxon>Clostridiaceae</taxon>
        <taxon>Senegalia</taxon>
    </lineage>
</organism>
<dbReference type="GO" id="GO:0016747">
    <property type="term" value="F:acyltransferase activity, transferring groups other than amino-acyl groups"/>
    <property type="evidence" value="ECO:0007669"/>
    <property type="project" value="InterPro"/>
</dbReference>
<evidence type="ECO:0000259" key="1">
    <source>
        <dbReference type="PROSITE" id="PS51186"/>
    </source>
</evidence>
<dbReference type="AlphaFoldDB" id="A0A845QT73"/>
<dbReference type="Proteomes" id="UP000467132">
    <property type="component" value="Unassembled WGS sequence"/>
</dbReference>
<accession>A0A845QT73</accession>
<dbReference type="EMBL" id="QXXA01000001">
    <property type="protein sequence ID" value="NBI05411.1"/>
    <property type="molecule type" value="Genomic_DNA"/>
</dbReference>
<dbReference type="PROSITE" id="PS51186">
    <property type="entry name" value="GNAT"/>
    <property type="match status" value="1"/>
</dbReference>
<protein>
    <submittedName>
        <fullName evidence="2">GNAT family N-acetyltransferase</fullName>
    </submittedName>
</protein>
<keyword evidence="3" id="KW-1185">Reference proteome</keyword>
<proteinExistence type="predicted"/>
<evidence type="ECO:0000313" key="2">
    <source>
        <dbReference type="EMBL" id="NBI05411.1"/>
    </source>
</evidence>
<dbReference type="Pfam" id="PF00583">
    <property type="entry name" value="Acetyltransf_1"/>
    <property type="match status" value="1"/>
</dbReference>
<dbReference type="InterPro" id="IPR000182">
    <property type="entry name" value="GNAT_dom"/>
</dbReference>
<sequence>MNGGNMLDKSVKHLGVVMIRNNNLGYPKYQLPEGFNFVKFQEGDELEWAKIETSVEEFTGIDKALVHFKKEFGNQYEKVKERCIFIKDKHGQKVATAMAWEGQLQGLELPRVHWVGVKKDYQSIGLSKALITKILDIYKELGEKRNIYLTTQTWSYKAINIYKKFGFKPFNDMKRGKQEGVCSDFECDFNIAWNIINEKIESYEESKNVG</sequence>